<evidence type="ECO:0000256" key="8">
    <source>
        <dbReference type="ARBA" id="ARBA00030117"/>
    </source>
</evidence>
<comment type="function">
    <text evidence="7">Responsible for the coupling of flagellin expression to flagellar assembly by preventing expression of the flagellin genes when a component of the middle class of proteins is defective. It negatively regulates flagellar genes by inhibiting the activity of FliA by directly binding to FliA.</text>
</comment>
<evidence type="ECO:0000256" key="3">
    <source>
        <dbReference type="ARBA" id="ARBA00022491"/>
    </source>
</evidence>
<evidence type="ECO:0000256" key="6">
    <source>
        <dbReference type="ARBA" id="ARBA00023163"/>
    </source>
</evidence>
<evidence type="ECO:0000256" key="4">
    <source>
        <dbReference type="ARBA" id="ARBA00022795"/>
    </source>
</evidence>
<comment type="caution">
    <text evidence="11">The sequence shown here is derived from an EMBL/GenBank/DDBJ whole genome shotgun (WGS) entry which is preliminary data.</text>
</comment>
<keyword evidence="11" id="KW-0966">Cell projection</keyword>
<dbReference type="GO" id="GO:0044781">
    <property type="term" value="P:bacterial-type flagellum organization"/>
    <property type="evidence" value="ECO:0007669"/>
    <property type="project" value="UniProtKB-KW"/>
</dbReference>
<protein>
    <recommendedName>
        <fullName evidence="2">Negative regulator of flagellin synthesis</fullName>
    </recommendedName>
    <alternativeName>
        <fullName evidence="8">Anti-sigma-28 factor</fullName>
    </alternativeName>
</protein>
<evidence type="ECO:0000313" key="11">
    <source>
        <dbReference type="EMBL" id="NYT35530.1"/>
    </source>
</evidence>
<comment type="similarity">
    <text evidence="1">Belongs to the FlgM family.</text>
</comment>
<evidence type="ECO:0000256" key="7">
    <source>
        <dbReference type="ARBA" id="ARBA00024739"/>
    </source>
</evidence>
<dbReference type="NCBIfam" id="TIGR03824">
    <property type="entry name" value="FlgM_jcvi"/>
    <property type="match status" value="1"/>
</dbReference>
<dbReference type="Pfam" id="PF04316">
    <property type="entry name" value="FlgM"/>
    <property type="match status" value="1"/>
</dbReference>
<evidence type="ECO:0000256" key="1">
    <source>
        <dbReference type="ARBA" id="ARBA00005322"/>
    </source>
</evidence>
<dbReference type="OrthoDB" id="9181369at2"/>
<sequence>MKIAPFQPAPPGSDSIQPRRGHGAASGATGVGGSPGSAVAFSSAGRNLAVLQDGSGDIDMARVQALREAIANGKLTMDPSRIADGLLASVRELLR</sequence>
<dbReference type="Proteomes" id="UP000580517">
    <property type="component" value="Unassembled WGS sequence"/>
</dbReference>
<proteinExistence type="inferred from homology"/>
<evidence type="ECO:0000256" key="2">
    <source>
        <dbReference type="ARBA" id="ARBA00017823"/>
    </source>
</evidence>
<organism evidence="11 12">
    <name type="scientific">Allopusillimonas soli</name>
    <dbReference type="NCBI Taxonomy" id="659016"/>
    <lineage>
        <taxon>Bacteria</taxon>
        <taxon>Pseudomonadati</taxon>
        <taxon>Pseudomonadota</taxon>
        <taxon>Betaproteobacteria</taxon>
        <taxon>Burkholderiales</taxon>
        <taxon>Alcaligenaceae</taxon>
        <taxon>Allopusillimonas</taxon>
    </lineage>
</organism>
<evidence type="ECO:0000313" key="12">
    <source>
        <dbReference type="Proteomes" id="UP000580517"/>
    </source>
</evidence>
<accession>A0A853F9B6</accession>
<dbReference type="InterPro" id="IPR031316">
    <property type="entry name" value="FlgM_C"/>
</dbReference>
<dbReference type="SUPFAM" id="SSF101498">
    <property type="entry name" value="Anti-sigma factor FlgM"/>
    <property type="match status" value="1"/>
</dbReference>
<keyword evidence="4" id="KW-1005">Bacterial flagellum biogenesis</keyword>
<keyword evidence="11" id="KW-0969">Cilium</keyword>
<gene>
    <name evidence="11" type="primary">flgM</name>
    <name evidence="11" type="ORF">H0A68_01485</name>
</gene>
<dbReference type="InterPro" id="IPR035890">
    <property type="entry name" value="Anti-sigma-28_factor_FlgM_sf"/>
</dbReference>
<keyword evidence="11" id="KW-0282">Flagellum</keyword>
<dbReference type="EMBL" id="JACCEW010000001">
    <property type="protein sequence ID" value="NYT35530.1"/>
    <property type="molecule type" value="Genomic_DNA"/>
</dbReference>
<evidence type="ECO:0000259" key="10">
    <source>
        <dbReference type="Pfam" id="PF04316"/>
    </source>
</evidence>
<keyword evidence="5" id="KW-0805">Transcription regulation</keyword>
<evidence type="ECO:0000256" key="9">
    <source>
        <dbReference type="SAM" id="MobiDB-lite"/>
    </source>
</evidence>
<name>A0A853F9B6_9BURK</name>
<keyword evidence="3" id="KW-0678">Repressor</keyword>
<evidence type="ECO:0000256" key="5">
    <source>
        <dbReference type="ARBA" id="ARBA00023015"/>
    </source>
</evidence>
<reference evidence="11 12" key="1">
    <citation type="submission" date="2020-07" db="EMBL/GenBank/DDBJ databases">
        <title>Taxonomic revisions and descriptions of new bacterial species based on genomic comparisons in the high-G+C-content subgroup of the family Alcaligenaceae.</title>
        <authorList>
            <person name="Szabo A."/>
            <person name="Felfoldi T."/>
        </authorList>
    </citation>
    <scope>NUCLEOTIDE SEQUENCE [LARGE SCALE GENOMIC DNA]</scope>
    <source>
        <strain evidence="11 12">DSM 25264</strain>
    </source>
</reference>
<dbReference type="AlphaFoldDB" id="A0A853F9B6"/>
<dbReference type="InterPro" id="IPR007412">
    <property type="entry name" value="FlgM"/>
</dbReference>
<keyword evidence="12" id="KW-1185">Reference proteome</keyword>
<dbReference type="RefSeq" id="WP_129967399.1">
    <property type="nucleotide sequence ID" value="NZ_JACCEW010000001.1"/>
</dbReference>
<feature type="region of interest" description="Disordered" evidence="9">
    <location>
        <begin position="1"/>
        <end position="36"/>
    </location>
</feature>
<dbReference type="GO" id="GO:0045892">
    <property type="term" value="P:negative regulation of DNA-templated transcription"/>
    <property type="evidence" value="ECO:0007669"/>
    <property type="project" value="InterPro"/>
</dbReference>
<keyword evidence="6" id="KW-0804">Transcription</keyword>
<feature type="domain" description="Anti-sigma-28 factor FlgM C-terminal" evidence="10">
    <location>
        <begin position="39"/>
        <end position="87"/>
    </location>
</feature>